<gene>
    <name evidence="1" type="ORF">LVJ81_05055</name>
</gene>
<proteinExistence type="predicted"/>
<dbReference type="RefSeq" id="WP_019959138.1">
    <property type="nucleotide sequence ID" value="NZ_CP091512.1"/>
</dbReference>
<keyword evidence="2" id="KW-1185">Reference proteome</keyword>
<name>A0ABY4ECC7_VITST</name>
<protein>
    <submittedName>
        <fullName evidence="1">Uncharacterized protein</fullName>
    </submittedName>
</protein>
<dbReference type="EMBL" id="CP091512">
    <property type="protein sequence ID" value="UOO93399.1"/>
    <property type="molecule type" value="Genomic_DNA"/>
</dbReference>
<reference evidence="1" key="2">
    <citation type="journal article" date="2022" name="Res Sq">
        <title>Evolution of multicellular longitudinally dividing oral cavity symbionts (Neisseriaceae).</title>
        <authorList>
            <person name="Nyongesa S."/>
            <person name="Weber P."/>
            <person name="Bernet E."/>
            <person name="Pullido F."/>
            <person name="Nieckarz M."/>
            <person name="Delaby M."/>
            <person name="Nieves C."/>
            <person name="Viehboeck T."/>
            <person name="Krause N."/>
            <person name="Rivera-Millot A."/>
            <person name="Nakamura A."/>
            <person name="Vischer N."/>
            <person name="VanNieuwenhze M."/>
            <person name="Brun Y."/>
            <person name="Cava F."/>
            <person name="Bulgheresi S."/>
            <person name="Veyrier F."/>
        </authorList>
    </citation>
    <scope>NUCLEOTIDE SEQUENCE</scope>
    <source>
        <strain evidence="1">SAG 1488-6</strain>
    </source>
</reference>
<evidence type="ECO:0000313" key="1">
    <source>
        <dbReference type="EMBL" id="UOO93399.1"/>
    </source>
</evidence>
<reference evidence="1" key="1">
    <citation type="submission" date="2021-12" db="EMBL/GenBank/DDBJ databases">
        <authorList>
            <person name="Veyrier F.J."/>
        </authorList>
    </citation>
    <scope>NUCLEOTIDE SEQUENCE</scope>
    <source>
        <strain evidence="1">SAG 1488-6</strain>
    </source>
</reference>
<organism evidence="1 2">
    <name type="scientific">Vitreoscilla stercoraria</name>
    <dbReference type="NCBI Taxonomy" id="61"/>
    <lineage>
        <taxon>Bacteria</taxon>
        <taxon>Pseudomonadati</taxon>
        <taxon>Pseudomonadota</taxon>
        <taxon>Betaproteobacteria</taxon>
        <taxon>Neisseriales</taxon>
        <taxon>Neisseriaceae</taxon>
        <taxon>Vitreoscilla</taxon>
    </lineage>
</organism>
<dbReference type="Proteomes" id="UP000832034">
    <property type="component" value="Chromosome"/>
</dbReference>
<accession>A0ABY4ECC7</accession>
<sequence length="301" mass="32765">MTWFNDLVAAGVEVLQQKYTMKSNWGSLNAHLFATIMPCDKDGNPIAGAIAVSAPLIDSADMQQQFNWQSPFENVPLESKNPTLAARLQSGQAEQVTQLLASKMEEYGGATGESVAGIVRPLSEVMGAAEGRSGITKLNSRQVFVGHEPIKFELTLAFRAYQDPVSEVTKPIKTLWAMGYPAEMAEDMITAAVQSTEEAAQTGVTSTTDGMKKLIETLFPTIAPTYVSLTYKGETYKPLVIESISRPLINPYSSFGDVYATVQISLGTHRSWDQKDLQNIGHSAVNTLFDNTASAVSRLFQ</sequence>
<evidence type="ECO:0000313" key="2">
    <source>
        <dbReference type="Proteomes" id="UP000832034"/>
    </source>
</evidence>